<protein>
    <submittedName>
        <fullName evidence="2">Uncharacterized protein</fullName>
    </submittedName>
</protein>
<feature type="transmembrane region" description="Helical" evidence="1">
    <location>
        <begin position="98"/>
        <end position="121"/>
    </location>
</feature>
<evidence type="ECO:0000313" key="2">
    <source>
        <dbReference type="EMBL" id="OWK38031.1"/>
    </source>
</evidence>
<dbReference type="EMBL" id="NIDE01000014">
    <property type="protein sequence ID" value="OWK38031.1"/>
    <property type="molecule type" value="Genomic_DNA"/>
</dbReference>
<feature type="transmembrane region" description="Helical" evidence="1">
    <location>
        <begin position="65"/>
        <end position="86"/>
    </location>
</feature>
<organism evidence="2 3">
    <name type="scientific">Fimbriiglobus ruber</name>
    <dbReference type="NCBI Taxonomy" id="1908690"/>
    <lineage>
        <taxon>Bacteria</taxon>
        <taxon>Pseudomonadati</taxon>
        <taxon>Planctomycetota</taxon>
        <taxon>Planctomycetia</taxon>
        <taxon>Gemmatales</taxon>
        <taxon>Gemmataceae</taxon>
        <taxon>Fimbriiglobus</taxon>
    </lineage>
</organism>
<evidence type="ECO:0000256" key="1">
    <source>
        <dbReference type="SAM" id="Phobius"/>
    </source>
</evidence>
<comment type="caution">
    <text evidence="2">The sequence shown here is derived from an EMBL/GenBank/DDBJ whole genome shotgun (WGS) entry which is preliminary data.</text>
</comment>
<keyword evidence="1" id="KW-0472">Membrane</keyword>
<keyword evidence="1" id="KW-0812">Transmembrane</keyword>
<reference evidence="3" key="1">
    <citation type="submission" date="2017-06" db="EMBL/GenBank/DDBJ databases">
        <title>Genome analysis of Fimbriiglobus ruber SP5, the first member of the order Planctomycetales with confirmed chitinolytic capability.</title>
        <authorList>
            <person name="Ravin N.V."/>
            <person name="Rakitin A.L."/>
            <person name="Ivanova A.A."/>
            <person name="Beletsky A.V."/>
            <person name="Kulichevskaya I.S."/>
            <person name="Mardanov A.V."/>
            <person name="Dedysh S.N."/>
        </authorList>
    </citation>
    <scope>NUCLEOTIDE SEQUENCE [LARGE SCALE GENOMIC DNA]</scope>
    <source>
        <strain evidence="3">SP5</strain>
    </source>
</reference>
<sequence>MKFQVPCECGRRLAVSGARAGATLVCKCGLLVQVPGLRELRDAAPAAALERDADRKRPRPYPAELRPAGIILVGLAFVGTCLASHITRAVAETPENLAVGQVLISLAFYTLYIIGMMLWALGKGYSVWYGFLLMLLCPLGLIVLIFFPAREY</sequence>
<proteinExistence type="predicted"/>
<dbReference type="AlphaFoldDB" id="A0A225D8Z3"/>
<dbReference type="Proteomes" id="UP000214646">
    <property type="component" value="Unassembled WGS sequence"/>
</dbReference>
<accession>A0A225D8Z3</accession>
<keyword evidence="3" id="KW-1185">Reference proteome</keyword>
<feature type="transmembrane region" description="Helical" evidence="1">
    <location>
        <begin position="128"/>
        <end position="149"/>
    </location>
</feature>
<gene>
    <name evidence="2" type="ORF">FRUB_07151</name>
</gene>
<keyword evidence="1" id="KW-1133">Transmembrane helix</keyword>
<evidence type="ECO:0000313" key="3">
    <source>
        <dbReference type="Proteomes" id="UP000214646"/>
    </source>
</evidence>
<name>A0A225D8Z3_9BACT</name>
<dbReference type="RefSeq" id="WP_088257841.1">
    <property type="nucleotide sequence ID" value="NZ_NIDE01000014.1"/>
</dbReference>